<sequence>MKHLYLILFILFPIIVVTFNGGSKPLAAAADDEGDDVDVEGDDTSMTDEGGDDEDVVQSGASPDAATTLLFTKPVPVANSVELPAGHVVEFLVGFQNKGKQDFILETLEASFRYPMDYSFYIQNFSMIAYNKVVKPTHEATLGYSFMTPESFAGRPFGLNIHLNYRDFEGNLFGESVFNETVNIIELEDGLDGETFFLYVFLAALVVLLLVIGQQFLVSVGKKRVGKRPVMETGTSNPNDVDYEWLPKEMLSTLNKMSPKSSPRGGKAGKTHQSPKPGKQHQSPKSPKLQQSPSQRKKRTVGRDD</sequence>
<gene>
    <name evidence="15" type="ORF">RUM43_013327</name>
</gene>
<evidence type="ECO:0000256" key="2">
    <source>
        <dbReference type="ARBA" id="ARBA00006776"/>
    </source>
</evidence>
<feature type="transmembrane region" description="Helical" evidence="13">
    <location>
        <begin position="196"/>
        <end position="218"/>
    </location>
</feature>
<evidence type="ECO:0000256" key="8">
    <source>
        <dbReference type="ARBA" id="ARBA00023136"/>
    </source>
</evidence>
<keyword evidence="5 14" id="KW-0732">Signal</keyword>
<dbReference type="AlphaFoldDB" id="A0AAN8PHR0"/>
<feature type="chain" id="PRO_5042986331" description="Translocon-associated protein subunit alpha" evidence="14">
    <location>
        <begin position="19"/>
        <end position="305"/>
    </location>
</feature>
<keyword evidence="4 13" id="KW-0812">Transmembrane</keyword>
<proteinExistence type="inferred from homology"/>
<keyword evidence="6" id="KW-0256">Endoplasmic reticulum</keyword>
<dbReference type="PANTHER" id="PTHR12924">
    <property type="entry name" value="TRANSLOCON-ASSOCIATED PROTEIN, ALPHA SUBUNIT"/>
    <property type="match status" value="1"/>
</dbReference>
<protein>
    <recommendedName>
        <fullName evidence="3">Translocon-associated protein subunit alpha</fullName>
    </recommendedName>
    <alternativeName>
        <fullName evidence="11">Signal sequence receptor subunit alpha</fullName>
    </alternativeName>
</protein>
<organism evidence="15 16">
    <name type="scientific">Polyplax serrata</name>
    <name type="common">Common mouse louse</name>
    <dbReference type="NCBI Taxonomy" id="468196"/>
    <lineage>
        <taxon>Eukaryota</taxon>
        <taxon>Metazoa</taxon>
        <taxon>Ecdysozoa</taxon>
        <taxon>Arthropoda</taxon>
        <taxon>Hexapoda</taxon>
        <taxon>Insecta</taxon>
        <taxon>Pterygota</taxon>
        <taxon>Neoptera</taxon>
        <taxon>Paraneoptera</taxon>
        <taxon>Psocodea</taxon>
        <taxon>Troctomorpha</taxon>
        <taxon>Phthiraptera</taxon>
        <taxon>Anoplura</taxon>
        <taxon>Polyplacidae</taxon>
        <taxon>Polyplax</taxon>
    </lineage>
</organism>
<feature type="signal peptide" evidence="14">
    <location>
        <begin position="1"/>
        <end position="18"/>
    </location>
</feature>
<keyword evidence="8 13" id="KW-0472">Membrane</keyword>
<dbReference type="PANTHER" id="PTHR12924:SF0">
    <property type="entry name" value="TRANSLOCON-ASSOCIATED PROTEIN SUBUNIT ALPHA"/>
    <property type="match status" value="1"/>
</dbReference>
<comment type="subcellular location">
    <subcellularLocation>
        <location evidence="1">Endoplasmic reticulum membrane</location>
        <topology evidence="1">Single-pass type I membrane protein</topology>
    </subcellularLocation>
</comment>
<evidence type="ECO:0000256" key="5">
    <source>
        <dbReference type="ARBA" id="ARBA00022729"/>
    </source>
</evidence>
<evidence type="ECO:0000313" key="16">
    <source>
        <dbReference type="Proteomes" id="UP001372834"/>
    </source>
</evidence>
<accession>A0AAN8PHR0</accession>
<keyword evidence="7 13" id="KW-1133">Transmembrane helix</keyword>
<reference evidence="15 16" key="1">
    <citation type="submission" date="2023-10" db="EMBL/GenBank/DDBJ databases">
        <title>Genomes of two closely related lineages of the louse Polyplax serrata with different host specificities.</title>
        <authorList>
            <person name="Martinu J."/>
            <person name="Tarabai H."/>
            <person name="Stefka J."/>
            <person name="Hypsa V."/>
        </authorList>
    </citation>
    <scope>NUCLEOTIDE SEQUENCE [LARGE SCALE GENOMIC DNA]</scope>
    <source>
        <strain evidence="15">HR10_N</strain>
    </source>
</reference>
<evidence type="ECO:0000256" key="11">
    <source>
        <dbReference type="ARBA" id="ARBA00031071"/>
    </source>
</evidence>
<evidence type="ECO:0000256" key="12">
    <source>
        <dbReference type="SAM" id="MobiDB-lite"/>
    </source>
</evidence>
<comment type="caution">
    <text evidence="15">The sequence shown here is derived from an EMBL/GenBank/DDBJ whole genome shotgun (WGS) entry which is preliminary data.</text>
</comment>
<feature type="compositionally biased region" description="Acidic residues" evidence="12">
    <location>
        <begin position="30"/>
        <end position="56"/>
    </location>
</feature>
<dbReference type="Proteomes" id="UP001372834">
    <property type="component" value="Unassembled WGS sequence"/>
</dbReference>
<evidence type="ECO:0000256" key="9">
    <source>
        <dbReference type="ARBA" id="ARBA00025620"/>
    </source>
</evidence>
<dbReference type="EMBL" id="JAWJWE010000007">
    <property type="protein sequence ID" value="KAK6632559.1"/>
    <property type="molecule type" value="Genomic_DNA"/>
</dbReference>
<evidence type="ECO:0000256" key="4">
    <source>
        <dbReference type="ARBA" id="ARBA00022692"/>
    </source>
</evidence>
<feature type="region of interest" description="Disordered" evidence="12">
    <location>
        <begin position="254"/>
        <end position="305"/>
    </location>
</feature>
<comment type="subunit">
    <text evidence="10">Heterotetramer of TRAP-alpha, TRAP-beta, TRAP-delta and TRAP-gamma. Interacts with palmitoylated calnexin (CALX), the interaction is required for efficient folding of glycosylated proteins.</text>
</comment>
<comment type="function">
    <text evidence="9">TRAP proteins are part of a complex whose function is to bind calcium to the ER membrane and thereby regulate the retention of ER resident proteins. May be involved in the recycling of the translocation apparatus after completion of the translocation process or may function as a membrane-bound chaperone facilitating folding of translocated proteins.</text>
</comment>
<evidence type="ECO:0000256" key="13">
    <source>
        <dbReference type="SAM" id="Phobius"/>
    </source>
</evidence>
<evidence type="ECO:0000313" key="15">
    <source>
        <dbReference type="EMBL" id="KAK6632559.1"/>
    </source>
</evidence>
<dbReference type="GO" id="GO:0005789">
    <property type="term" value="C:endoplasmic reticulum membrane"/>
    <property type="evidence" value="ECO:0007669"/>
    <property type="project" value="UniProtKB-SubCell"/>
</dbReference>
<evidence type="ECO:0000256" key="14">
    <source>
        <dbReference type="SAM" id="SignalP"/>
    </source>
</evidence>
<comment type="similarity">
    <text evidence="2">Belongs to the TRAP-alpha family.</text>
</comment>
<evidence type="ECO:0000256" key="10">
    <source>
        <dbReference type="ARBA" id="ARBA00025854"/>
    </source>
</evidence>
<evidence type="ECO:0000256" key="3">
    <source>
        <dbReference type="ARBA" id="ARBA00020280"/>
    </source>
</evidence>
<feature type="region of interest" description="Disordered" evidence="12">
    <location>
        <begin position="30"/>
        <end position="59"/>
    </location>
</feature>
<feature type="compositionally biased region" description="Low complexity" evidence="12">
    <location>
        <begin position="280"/>
        <end position="294"/>
    </location>
</feature>
<evidence type="ECO:0000256" key="1">
    <source>
        <dbReference type="ARBA" id="ARBA00004115"/>
    </source>
</evidence>
<dbReference type="InterPro" id="IPR005595">
    <property type="entry name" value="TRAP_alpha"/>
</dbReference>
<evidence type="ECO:0000256" key="7">
    <source>
        <dbReference type="ARBA" id="ARBA00022989"/>
    </source>
</evidence>
<name>A0AAN8PHR0_POLSC</name>
<evidence type="ECO:0000256" key="6">
    <source>
        <dbReference type="ARBA" id="ARBA00022824"/>
    </source>
</evidence>
<dbReference type="Pfam" id="PF03896">
    <property type="entry name" value="TRAP_alpha"/>
    <property type="match status" value="1"/>
</dbReference>
<feature type="compositionally biased region" description="Basic residues" evidence="12">
    <location>
        <begin position="295"/>
        <end position="305"/>
    </location>
</feature>